<organism evidence="9 10">
    <name type="scientific">Parapedobacter deserti</name>
    <dbReference type="NCBI Taxonomy" id="1912957"/>
    <lineage>
        <taxon>Bacteria</taxon>
        <taxon>Pseudomonadati</taxon>
        <taxon>Bacteroidota</taxon>
        <taxon>Sphingobacteriia</taxon>
        <taxon>Sphingobacteriales</taxon>
        <taxon>Sphingobacteriaceae</taxon>
        <taxon>Parapedobacter</taxon>
    </lineage>
</organism>
<feature type="domain" description="RNA polymerase sigma-70 region 1.2" evidence="5">
    <location>
        <begin position="17"/>
        <end position="47"/>
    </location>
</feature>
<keyword evidence="4" id="KW-0804">Transcription</keyword>
<dbReference type="Pfam" id="PF04539">
    <property type="entry name" value="Sigma70_r3"/>
    <property type="match status" value="1"/>
</dbReference>
<dbReference type="PIRSF" id="PIRSF000770">
    <property type="entry name" value="RNA_pol_sigma-SigE/K"/>
    <property type="match status" value="1"/>
</dbReference>
<dbReference type="InterPro" id="IPR014284">
    <property type="entry name" value="RNA_pol_sigma-70_dom"/>
</dbReference>
<evidence type="ECO:0000259" key="8">
    <source>
        <dbReference type="Pfam" id="PF04545"/>
    </source>
</evidence>
<dbReference type="SUPFAM" id="SSF88946">
    <property type="entry name" value="Sigma2 domain of RNA polymerase sigma factors"/>
    <property type="match status" value="1"/>
</dbReference>
<dbReference type="RefSeq" id="WP_379019551.1">
    <property type="nucleotide sequence ID" value="NZ_JBHRTA010000008.1"/>
</dbReference>
<name>A0ABV7JMW0_9SPHI</name>
<dbReference type="CDD" id="cd06171">
    <property type="entry name" value="Sigma70_r4"/>
    <property type="match status" value="1"/>
</dbReference>
<evidence type="ECO:0000259" key="6">
    <source>
        <dbReference type="Pfam" id="PF04539"/>
    </source>
</evidence>
<dbReference type="Pfam" id="PF00140">
    <property type="entry name" value="Sigma70_r1_2"/>
    <property type="match status" value="1"/>
</dbReference>
<dbReference type="InterPro" id="IPR013324">
    <property type="entry name" value="RNA_pol_sigma_r3/r4-like"/>
</dbReference>
<accession>A0ABV7JMW0</accession>
<dbReference type="InterPro" id="IPR007627">
    <property type="entry name" value="RNA_pol_sigma70_r2"/>
</dbReference>
<dbReference type="PANTHER" id="PTHR30603">
    <property type="entry name" value="RNA POLYMERASE SIGMA FACTOR RPO"/>
    <property type="match status" value="1"/>
</dbReference>
<evidence type="ECO:0000259" key="7">
    <source>
        <dbReference type="Pfam" id="PF04542"/>
    </source>
</evidence>
<evidence type="ECO:0000313" key="9">
    <source>
        <dbReference type="EMBL" id="MFC3196647.1"/>
    </source>
</evidence>
<dbReference type="Gene3D" id="1.20.120.1810">
    <property type="match status" value="1"/>
</dbReference>
<reference evidence="10" key="1">
    <citation type="journal article" date="2019" name="Int. J. Syst. Evol. Microbiol.">
        <title>The Global Catalogue of Microorganisms (GCM) 10K type strain sequencing project: providing services to taxonomists for standard genome sequencing and annotation.</title>
        <authorList>
            <consortium name="The Broad Institute Genomics Platform"/>
            <consortium name="The Broad Institute Genome Sequencing Center for Infectious Disease"/>
            <person name="Wu L."/>
            <person name="Ma J."/>
        </authorList>
    </citation>
    <scope>NUCLEOTIDE SEQUENCE [LARGE SCALE GENOMIC DNA]</scope>
    <source>
        <strain evidence="10">KCTC 52416</strain>
    </source>
</reference>
<keyword evidence="3" id="KW-0238">DNA-binding</keyword>
<dbReference type="Gene3D" id="1.10.10.10">
    <property type="entry name" value="Winged helix-like DNA-binding domain superfamily/Winged helix DNA-binding domain"/>
    <property type="match status" value="2"/>
</dbReference>
<gene>
    <name evidence="9" type="ORF">ACFOET_03385</name>
</gene>
<dbReference type="InterPro" id="IPR007624">
    <property type="entry name" value="RNA_pol_sigma70_r3"/>
</dbReference>
<dbReference type="EMBL" id="JBHRTA010000008">
    <property type="protein sequence ID" value="MFC3196647.1"/>
    <property type="molecule type" value="Genomic_DNA"/>
</dbReference>
<dbReference type="InterPro" id="IPR013325">
    <property type="entry name" value="RNA_pol_sigma_r2"/>
</dbReference>
<evidence type="ECO:0000313" key="10">
    <source>
        <dbReference type="Proteomes" id="UP001595526"/>
    </source>
</evidence>
<keyword evidence="10" id="KW-1185">Reference proteome</keyword>
<dbReference type="PANTHER" id="PTHR30603:SF47">
    <property type="entry name" value="RNA POLYMERASE SIGMA FACTOR SIGD, CHLOROPLASTIC"/>
    <property type="match status" value="1"/>
</dbReference>
<dbReference type="InterPro" id="IPR036388">
    <property type="entry name" value="WH-like_DNA-bd_sf"/>
</dbReference>
<dbReference type="InterPro" id="IPR007630">
    <property type="entry name" value="RNA_pol_sigma70_r4"/>
</dbReference>
<evidence type="ECO:0000256" key="1">
    <source>
        <dbReference type="ARBA" id="ARBA00023015"/>
    </source>
</evidence>
<keyword evidence="2" id="KW-0731">Sigma factor</keyword>
<feature type="domain" description="RNA polymerase sigma-70 region 4" evidence="8">
    <location>
        <begin position="221"/>
        <end position="269"/>
    </location>
</feature>
<keyword evidence="1" id="KW-0805">Transcription regulation</keyword>
<dbReference type="InterPro" id="IPR050239">
    <property type="entry name" value="Sigma-70_RNA_pol_init_factors"/>
</dbReference>
<evidence type="ECO:0000256" key="3">
    <source>
        <dbReference type="ARBA" id="ARBA00023125"/>
    </source>
</evidence>
<dbReference type="Pfam" id="PF04545">
    <property type="entry name" value="Sigma70_r4"/>
    <property type="match status" value="1"/>
</dbReference>
<dbReference type="SUPFAM" id="SSF88659">
    <property type="entry name" value="Sigma3 and sigma4 domains of RNA polymerase sigma factors"/>
    <property type="match status" value="2"/>
</dbReference>
<feature type="domain" description="RNA polymerase sigma-70 region 3" evidence="6">
    <location>
        <begin position="136"/>
        <end position="202"/>
    </location>
</feature>
<evidence type="ECO:0000256" key="2">
    <source>
        <dbReference type="ARBA" id="ARBA00023082"/>
    </source>
</evidence>
<protein>
    <submittedName>
        <fullName evidence="9">RNA polymerase sigma factor RpoD/SigA</fullName>
    </submittedName>
</protein>
<evidence type="ECO:0000259" key="5">
    <source>
        <dbReference type="Pfam" id="PF00140"/>
    </source>
</evidence>
<dbReference type="NCBIfam" id="TIGR02937">
    <property type="entry name" value="sigma70-ECF"/>
    <property type="match status" value="1"/>
</dbReference>
<dbReference type="InterPro" id="IPR009042">
    <property type="entry name" value="RNA_pol_sigma70_r1_2"/>
</dbReference>
<evidence type="ECO:0000256" key="4">
    <source>
        <dbReference type="ARBA" id="ARBA00023163"/>
    </source>
</evidence>
<comment type="caution">
    <text evidence="9">The sequence shown here is derived from an EMBL/GenBank/DDBJ whole genome shotgun (WGS) entry which is preliminary data.</text>
</comment>
<dbReference type="InterPro" id="IPR000943">
    <property type="entry name" value="RNA_pol_sigma70"/>
</dbReference>
<proteinExistence type="predicted"/>
<feature type="domain" description="RNA polymerase sigma-70 region 2" evidence="7">
    <location>
        <begin position="54"/>
        <end position="124"/>
    </location>
</feature>
<sequence>MRQLKISESITNRSNRSLNTYLLEVGKYDMLSSDEEVSLAVRIRAGDLVALNRLVNGNLRFVVSVAKQYQHQGLVLEDLINEGNLGLVTAAKRFDETRGFKFISYAVWWIRQSIMSAISTQSRTVRLPINQIGDLIKVKRSQSALEQQLERDPTAEELAEALNVTVDKVSRTLRNGEKQVSIDAPSLHSPDITLLDSLPDGGAPADHGAMGGSLKIVIHSVLQHLPERERMVLSLFYGLEEAEPKGLAEISLQLGLTPERVRQIKAKALIWIQRSRYGQSLSAYL</sequence>
<dbReference type="Pfam" id="PF04542">
    <property type="entry name" value="Sigma70_r2"/>
    <property type="match status" value="1"/>
</dbReference>
<dbReference type="Proteomes" id="UP001595526">
    <property type="component" value="Unassembled WGS sequence"/>
</dbReference>
<dbReference type="PRINTS" id="PR00046">
    <property type="entry name" value="SIGMA70FCT"/>
</dbReference>